<protein>
    <submittedName>
        <fullName evidence="1">Uncharacterized protein</fullName>
    </submittedName>
</protein>
<name>A0A8S1R1A3_9CILI</name>
<reference evidence="1" key="1">
    <citation type="submission" date="2021-01" db="EMBL/GenBank/DDBJ databases">
        <authorList>
            <consortium name="Genoscope - CEA"/>
            <person name="William W."/>
        </authorList>
    </citation>
    <scope>NUCLEOTIDE SEQUENCE</scope>
</reference>
<keyword evidence="2" id="KW-1185">Reference proteome</keyword>
<dbReference type="Proteomes" id="UP000692954">
    <property type="component" value="Unassembled WGS sequence"/>
</dbReference>
<dbReference type="AlphaFoldDB" id="A0A8S1R1A3"/>
<evidence type="ECO:0000313" key="1">
    <source>
        <dbReference type="EMBL" id="CAD8121881.1"/>
    </source>
</evidence>
<accession>A0A8S1R1A3</accession>
<evidence type="ECO:0000313" key="2">
    <source>
        <dbReference type="Proteomes" id="UP000692954"/>
    </source>
</evidence>
<sequence length="102" mass="12364">MHYRIAETDYKKITSAQINNLVEIQQRQSVMEKLSKKQNRRLKLIYQEIKKLLDIPEFKEENKDEVRIRSKNMAKGKKMNQFVKRQELGNRFKCQIKHCLII</sequence>
<organism evidence="1 2">
    <name type="scientific">Paramecium sonneborni</name>
    <dbReference type="NCBI Taxonomy" id="65129"/>
    <lineage>
        <taxon>Eukaryota</taxon>
        <taxon>Sar</taxon>
        <taxon>Alveolata</taxon>
        <taxon>Ciliophora</taxon>
        <taxon>Intramacronucleata</taxon>
        <taxon>Oligohymenophorea</taxon>
        <taxon>Peniculida</taxon>
        <taxon>Parameciidae</taxon>
        <taxon>Paramecium</taxon>
    </lineage>
</organism>
<dbReference type="EMBL" id="CAJJDN010000135">
    <property type="protein sequence ID" value="CAD8121881.1"/>
    <property type="molecule type" value="Genomic_DNA"/>
</dbReference>
<proteinExistence type="predicted"/>
<comment type="caution">
    <text evidence="1">The sequence shown here is derived from an EMBL/GenBank/DDBJ whole genome shotgun (WGS) entry which is preliminary data.</text>
</comment>
<gene>
    <name evidence="1" type="ORF">PSON_ATCC_30995.1.T1350022</name>
</gene>